<comment type="caution">
    <text evidence="2">The sequence shown here is derived from an EMBL/GenBank/DDBJ whole genome shotgun (WGS) entry which is preliminary data.</text>
</comment>
<sequence>MQPRQSCVYSGVDEFRVVPPPDMEEEVGGKPTHARISSPPTGGVCVNHCQPGRSSDYDGEIHCAKKTRQARWRCRGEEVVVGCIEREDNGVPKFRISRSSAFPRSLLQWEICNDGGFVYKRRRRRSEEEDQDRPAAAGPEADLRRHARARRRRSASTTSEIGTGGSRRSGSASRPTCSTPSPPPLRRPSLRRRGRMSSRQSSTTSSLSQVQDRRGKKPGIGRALTKPGFYVLQVEAQEAVIGKLAEARAYVESLCREKEGSYRSGQALRLLRLRYQTD</sequence>
<feature type="compositionally biased region" description="Basic residues" evidence="1">
    <location>
        <begin position="145"/>
        <end position="154"/>
    </location>
</feature>
<dbReference type="EMBL" id="AMZH03000279">
    <property type="protein sequence ID" value="RRT84564.1"/>
    <property type="molecule type" value="Genomic_DNA"/>
</dbReference>
<dbReference type="Proteomes" id="UP000287651">
    <property type="component" value="Unassembled WGS sequence"/>
</dbReference>
<protein>
    <submittedName>
        <fullName evidence="2">Uncharacterized protein</fullName>
    </submittedName>
</protein>
<reference evidence="2 3" key="1">
    <citation type="journal article" date="2014" name="Agronomy (Basel)">
        <title>A Draft Genome Sequence for Ensete ventricosum, the Drought-Tolerant Tree Against Hunger.</title>
        <authorList>
            <person name="Harrison J."/>
            <person name="Moore K.A."/>
            <person name="Paszkiewicz K."/>
            <person name="Jones T."/>
            <person name="Grant M."/>
            <person name="Ambacheew D."/>
            <person name="Muzemil S."/>
            <person name="Studholme D.J."/>
        </authorList>
    </citation>
    <scope>NUCLEOTIDE SEQUENCE [LARGE SCALE GENOMIC DNA]</scope>
</reference>
<feature type="region of interest" description="Disordered" evidence="1">
    <location>
        <begin position="123"/>
        <end position="223"/>
    </location>
</feature>
<feature type="compositionally biased region" description="Low complexity" evidence="1">
    <location>
        <begin position="168"/>
        <end position="179"/>
    </location>
</feature>
<name>A0A427B7X4_ENSVE</name>
<evidence type="ECO:0000313" key="3">
    <source>
        <dbReference type="Proteomes" id="UP000287651"/>
    </source>
</evidence>
<gene>
    <name evidence="2" type="ORF">B296_00005397</name>
</gene>
<proteinExistence type="predicted"/>
<feature type="compositionally biased region" description="Low complexity" evidence="1">
    <location>
        <begin position="197"/>
        <end position="208"/>
    </location>
</feature>
<evidence type="ECO:0000256" key="1">
    <source>
        <dbReference type="SAM" id="MobiDB-lite"/>
    </source>
</evidence>
<evidence type="ECO:0000313" key="2">
    <source>
        <dbReference type="EMBL" id="RRT84564.1"/>
    </source>
</evidence>
<accession>A0A427B7X4</accession>
<dbReference type="AlphaFoldDB" id="A0A427B7X4"/>
<dbReference type="PANTHER" id="PTHR35737">
    <property type="entry name" value="CRYPTIC LOCI REGULATOR"/>
    <property type="match status" value="1"/>
</dbReference>
<organism evidence="2 3">
    <name type="scientific">Ensete ventricosum</name>
    <name type="common">Abyssinian banana</name>
    <name type="synonym">Musa ensete</name>
    <dbReference type="NCBI Taxonomy" id="4639"/>
    <lineage>
        <taxon>Eukaryota</taxon>
        <taxon>Viridiplantae</taxon>
        <taxon>Streptophyta</taxon>
        <taxon>Embryophyta</taxon>
        <taxon>Tracheophyta</taxon>
        <taxon>Spermatophyta</taxon>
        <taxon>Magnoliopsida</taxon>
        <taxon>Liliopsida</taxon>
        <taxon>Zingiberales</taxon>
        <taxon>Musaceae</taxon>
        <taxon>Ensete</taxon>
    </lineage>
</organism>
<dbReference type="PANTHER" id="PTHR35737:SF1">
    <property type="entry name" value="CRYPTIC LOCI REGULATOR"/>
    <property type="match status" value="1"/>
</dbReference>